<evidence type="ECO:0000259" key="11">
    <source>
        <dbReference type="Pfam" id="PF16418"/>
    </source>
</evidence>
<dbReference type="GO" id="GO:0060090">
    <property type="term" value="F:molecular adaptor activity"/>
    <property type="evidence" value="ECO:0007669"/>
    <property type="project" value="TreeGrafter"/>
</dbReference>
<comment type="subcellular location">
    <subcellularLocation>
        <location evidence="1">Nucleus</location>
    </subcellularLocation>
</comment>
<dbReference type="Pfam" id="PF16415">
    <property type="entry name" value="CNOT1_CAF1_bind"/>
    <property type="match status" value="1"/>
</dbReference>
<evidence type="ECO:0000256" key="6">
    <source>
        <dbReference type="ARBA" id="ARBA00025717"/>
    </source>
</evidence>
<evidence type="ECO:0000313" key="12">
    <source>
        <dbReference type="EMBL" id="KAH7642375.1"/>
    </source>
</evidence>
<keyword evidence="4" id="KW-0804">Transcription</keyword>
<feature type="domain" description="CCR4-NOT transcription complex subunit 1 HEAT repeat" evidence="11">
    <location>
        <begin position="249"/>
        <end position="396"/>
    </location>
</feature>
<dbReference type="Pfam" id="PF16418">
    <property type="entry name" value="CNOT1_HEAT"/>
    <property type="match status" value="1"/>
</dbReference>
<comment type="similarity">
    <text evidence="6">Belongs to the CNOT1 family.</text>
</comment>
<dbReference type="PANTHER" id="PTHR13162:SF8">
    <property type="entry name" value="CCR4-NOT TRANSCRIPTION COMPLEX SUBUNIT 1"/>
    <property type="match status" value="1"/>
</dbReference>
<keyword evidence="5" id="KW-0539">Nucleus</keyword>
<dbReference type="GO" id="GO:0005634">
    <property type="term" value="C:nucleus"/>
    <property type="evidence" value="ECO:0007669"/>
    <property type="project" value="UniProtKB-SubCell"/>
</dbReference>
<organism evidence="12">
    <name type="scientific">Dermatophagoides farinae</name>
    <name type="common">American house dust mite</name>
    <dbReference type="NCBI Taxonomy" id="6954"/>
    <lineage>
        <taxon>Eukaryota</taxon>
        <taxon>Metazoa</taxon>
        <taxon>Ecdysozoa</taxon>
        <taxon>Arthropoda</taxon>
        <taxon>Chelicerata</taxon>
        <taxon>Arachnida</taxon>
        <taxon>Acari</taxon>
        <taxon>Acariformes</taxon>
        <taxon>Sarcoptiformes</taxon>
        <taxon>Astigmata</taxon>
        <taxon>Psoroptidia</taxon>
        <taxon>Analgoidea</taxon>
        <taxon>Pyroglyphidae</taxon>
        <taxon>Dermatophagoidinae</taxon>
        <taxon>Dermatophagoides</taxon>
    </lineage>
</organism>
<evidence type="ECO:0000256" key="5">
    <source>
        <dbReference type="ARBA" id="ARBA00023242"/>
    </source>
</evidence>
<dbReference type="Pfam" id="PF04054">
    <property type="entry name" value="Not1"/>
    <property type="match status" value="1"/>
</dbReference>
<evidence type="ECO:0000259" key="7">
    <source>
        <dbReference type="Pfam" id="PF04054"/>
    </source>
</evidence>
<dbReference type="Gene3D" id="1.25.40.180">
    <property type="match status" value="1"/>
</dbReference>
<dbReference type="PANTHER" id="PTHR13162">
    <property type="entry name" value="CCR4-NOT TRANSCRIPTION COMPLEX"/>
    <property type="match status" value="1"/>
</dbReference>
<keyword evidence="3" id="KW-0805">Transcription regulation</keyword>
<dbReference type="InterPro" id="IPR032194">
    <property type="entry name" value="CNOT1_HEAT"/>
</dbReference>
<dbReference type="InterPro" id="IPR032191">
    <property type="entry name" value="CNOT1_CAF1_bind"/>
</dbReference>
<evidence type="ECO:0000259" key="9">
    <source>
        <dbReference type="Pfam" id="PF16415"/>
    </source>
</evidence>
<dbReference type="Pfam" id="PF16417">
    <property type="entry name" value="CNOT1_TTP_bind"/>
    <property type="match status" value="1"/>
</dbReference>
<dbReference type="InterPro" id="IPR040398">
    <property type="entry name" value="Not1"/>
</dbReference>
<dbReference type="GO" id="GO:0000932">
    <property type="term" value="C:P-body"/>
    <property type="evidence" value="ECO:0007669"/>
    <property type="project" value="TreeGrafter"/>
</dbReference>
<comment type="caution">
    <text evidence="12">The sequence shown here is derived from an EMBL/GenBank/DDBJ whole genome shotgun (WGS) entry which is preliminary data.</text>
</comment>
<dbReference type="InterPro" id="IPR032193">
    <property type="entry name" value="CNOT1_TTP_bind"/>
</dbReference>
<proteinExistence type="inferred from homology"/>
<evidence type="ECO:0000256" key="4">
    <source>
        <dbReference type="ARBA" id="ARBA00023163"/>
    </source>
</evidence>
<accession>A0A9D4P059</accession>
<evidence type="ECO:0000256" key="2">
    <source>
        <dbReference type="ARBA" id="ARBA00022491"/>
    </source>
</evidence>
<dbReference type="Pfam" id="PF12842">
    <property type="entry name" value="DUF3819"/>
    <property type="match status" value="1"/>
</dbReference>
<evidence type="ECO:0000259" key="10">
    <source>
        <dbReference type="Pfam" id="PF16417"/>
    </source>
</evidence>
<feature type="domain" description="CCR4-NOT transcription complex subunit 1 CAF1-binding" evidence="9">
    <location>
        <begin position="638"/>
        <end position="838"/>
    </location>
</feature>
<dbReference type="Proteomes" id="UP000828236">
    <property type="component" value="Unassembled WGS sequence"/>
</dbReference>
<sequence length="1649" mass="192563">MESDSRKSPEIEQCVDDDDLSKNLNFDFSLDTVSICETLFNCCQSSEFANLANFIKGCHENSIELNHFLALIDSYLFVQKYSTSSSFNFESFLKFCETYYPNKNGIENIGRIFFTILWNHNFDFQFDFIEYCIENNKITSIFETCSNINLNKEVPEWIKCLNEQIDLALICWKYNALYWILLELSRKEKLLPKIENLFVKIPLEKCPDLLIFALIEQSGVNNPEHNKLSRSLMMNAIKKIIYPGSNTTYHNNSNLIIPKLWSAGNAGPSMNSSTLTVNQKILLESLVDLYNQATSPDEQTNKLLRILEISQDLKALNYLLNDSSYLFIIDLASVASRREYLKLDKWINDKLKTIGQPFSDACKLYVQQRSFKPETNKKLTTPSHRETLSTITSCLENYYSMIKEATYYTNMKDMFKIYAELDSANNNNKKEPNEEIRYCSKSSSSNYYHSLNDNLFDKEVQQKATGFLKNILTQSNLEPVKYEKIFNLFESMKQSKDQQKVFNCIVQTLLKELDFLSKYQKNELLNIGELIGGIIDRSLVDTNLLSFILQKLYYIINASKKDQKLLYFVVRVIDRCETRLQKYPALCEKLLSSDLLKFQNVGHLSSCRNENQSQQITNQSSLKREHSSQLSNNQEFLFKERLNFIFNNLDSNNLQMAATQLIQDCKENIGNYDLLSDCLTCRAINETNHHELFYDLLETINLIDIFDSVAVNSYKKIRMYLLRIESSDLNRKLYSAGKWIGMITLQRNKPILSLYLDLHCLLIEAEAKNLSFHVVPFIVQVLNSCGKSKVFQPPNPWLMTLLQLLTEIYIKPDCKLKIKFEIEKLYKVLQLELNDYKVICQQINPNGEKKKSVSKYCEYLKPFVMIDSETNNLQEPKNSNLFVSAPSHTVFVKETVHQVSHKNEIELFKDLLNQIRISSQLRLIQCHPELTTLFKKLIVKAIQEWLSNWAETPGMLVTTIEILVRKDFASEPDPEKLRNAAIDFTRFALTGYVLMTCNESLSGSIADKLCEFLCKEFKLNQSMCDKKFIEDTITQIVNENISPCIMFIEKCLIKKAVEEICFRIQPDIEKRLKAKAIGKKYINKNYFNNIPIKSTFYSTFDSSKLKMKRMSTSTSPEHNSDSNLIEKNVQTYSFDLLPSNATEEMKVEAILGTWFHFIYEGQNNHEDIQNFIFQTGFFKGEESLYKFLKLCFNLCYERCQQALEAARSSDKNLSKIHLKCFTVLDAFIYLALFLIKYETIEFKINVLDRFLTDLSEKVHLEHKTNIQKFYPLCYYRVMVLFFLEFNNELVTSNSSRINNLAKIPNIHCMNTKLSLMQIFFDFLKSMSPLKLTSFTFAWLEFISHRSFIGHCLNGLNAKGLWNNYYFLIRDLLEFEKTFFQTNQIESESFKYLHKGTVKLFLLLLHDFPDFLSQFSFLICDNLPYNSFQLHNIVLSASPQAYHLPSPLSSSLSLENFNKIINSFDGNFTTESPFKIHIDVFFKTGQLFHLKKLQPYFDSAKCKQTEIEYINKILYSITEHVLKENRDVNMANIGKEPSLNMIKCLLEFFGPERLYYLFFAMVNHLRFPNIDTKYFISLLLYFFKEFDQLKEFIFRVLLERLVAIGPRPWGLYYFVKELTNNPDYNFKEFLINYNQHGLSEVCGKMGLFPK</sequence>
<dbReference type="InterPro" id="IPR007196">
    <property type="entry name" value="CCR4-Not_Not1_C"/>
</dbReference>
<dbReference type="InterPro" id="IPR038535">
    <property type="entry name" value="CNOT1_TTP_bind_sf"/>
</dbReference>
<feature type="domain" description="CCR4-NOT transcription complex subunit 1" evidence="8">
    <location>
        <begin position="928"/>
        <end position="1074"/>
    </location>
</feature>
<keyword evidence="2" id="KW-0678">Repressor</keyword>
<dbReference type="Gene3D" id="1.25.40.840">
    <property type="entry name" value="CCR4-NOT transcription complex subunit 1 TTP binding domain"/>
    <property type="match status" value="1"/>
</dbReference>
<reference evidence="12" key="1">
    <citation type="submission" date="2020-06" db="EMBL/GenBank/DDBJ databases">
        <authorList>
            <person name="Ji K."/>
            <person name="Li J."/>
        </authorList>
    </citation>
    <scope>NUCLEOTIDE SEQUENCE</scope>
    <source>
        <strain evidence="12">JKM2019</strain>
        <tissue evidence="12">Whole body</tissue>
    </source>
</reference>
<evidence type="ECO:0000256" key="3">
    <source>
        <dbReference type="ARBA" id="ARBA00023015"/>
    </source>
</evidence>
<dbReference type="EMBL" id="SDOV01000004">
    <property type="protein sequence ID" value="KAH7642375.1"/>
    <property type="molecule type" value="Genomic_DNA"/>
</dbReference>
<dbReference type="GO" id="GO:0017148">
    <property type="term" value="P:negative regulation of translation"/>
    <property type="evidence" value="ECO:0007669"/>
    <property type="project" value="InterPro"/>
</dbReference>
<evidence type="ECO:0000259" key="8">
    <source>
        <dbReference type="Pfam" id="PF12842"/>
    </source>
</evidence>
<feature type="domain" description="CCR4-Not complex component Not1 C-terminal" evidence="7">
    <location>
        <begin position="1308"/>
        <end position="1627"/>
    </location>
</feature>
<dbReference type="GO" id="GO:0030015">
    <property type="term" value="C:CCR4-NOT core complex"/>
    <property type="evidence" value="ECO:0007669"/>
    <property type="project" value="InterPro"/>
</dbReference>
<gene>
    <name evidence="12" type="ORF">HUG17_5420</name>
</gene>
<protein>
    <submittedName>
        <fullName evidence="12">Ccr4-not transcription complex subunit 1-like protein</fullName>
    </submittedName>
</protein>
<dbReference type="InterPro" id="IPR024557">
    <property type="entry name" value="CNOT1_dom_4"/>
</dbReference>
<name>A0A9D4P059_DERFA</name>
<feature type="domain" description="CCR4-NOT transcription complex subunit 1 TTP binding" evidence="10">
    <location>
        <begin position="440"/>
        <end position="618"/>
    </location>
</feature>
<reference evidence="12" key="2">
    <citation type="journal article" date="2021" name="World Allergy Organ. J.">
        <title>Chromosome-level assembly of Dermatophagoides farinae genome and transcriptome reveals two novel allergens Der f 37 and Der f 39.</title>
        <authorList>
            <person name="Chen J."/>
            <person name="Cai Z."/>
            <person name="Fan D."/>
            <person name="Hu J."/>
            <person name="Hou Y."/>
            <person name="He Y."/>
            <person name="Zhang Z."/>
            <person name="Zhao Z."/>
            <person name="Gao P."/>
            <person name="Hu W."/>
            <person name="Sun J."/>
            <person name="Li J."/>
            <person name="Ji K."/>
        </authorList>
    </citation>
    <scope>NUCLEOTIDE SEQUENCE</scope>
    <source>
        <strain evidence="12">JKM2019</strain>
    </source>
</reference>
<dbReference type="OrthoDB" id="6498445at2759"/>
<dbReference type="Gene3D" id="1.25.40.790">
    <property type="match status" value="1"/>
</dbReference>
<dbReference type="Gene3D" id="1.25.40.800">
    <property type="match status" value="1"/>
</dbReference>
<evidence type="ECO:0000256" key="1">
    <source>
        <dbReference type="ARBA" id="ARBA00004123"/>
    </source>
</evidence>
<dbReference type="GO" id="GO:0000288">
    <property type="term" value="P:nuclear-transcribed mRNA catabolic process, deadenylation-dependent decay"/>
    <property type="evidence" value="ECO:0007669"/>
    <property type="project" value="TreeGrafter"/>
</dbReference>